<feature type="region of interest" description="Disordered" evidence="1">
    <location>
        <begin position="1"/>
        <end position="20"/>
    </location>
</feature>
<protein>
    <recommendedName>
        <fullName evidence="4">Gliding motility protein</fullName>
    </recommendedName>
</protein>
<dbReference type="EMBL" id="FNAB01000003">
    <property type="protein sequence ID" value="SDD22183.1"/>
    <property type="molecule type" value="Genomic_DNA"/>
</dbReference>
<evidence type="ECO:0000256" key="1">
    <source>
        <dbReference type="SAM" id="MobiDB-lite"/>
    </source>
</evidence>
<accession>A0A1G6SZJ8</accession>
<reference evidence="2 3" key="1">
    <citation type="submission" date="2016-10" db="EMBL/GenBank/DDBJ databases">
        <authorList>
            <person name="de Groot N.N."/>
        </authorList>
    </citation>
    <scope>NUCLEOTIDE SEQUENCE [LARGE SCALE GENOMIC DNA]</scope>
    <source>
        <strain evidence="2 3">JCM 11308</strain>
    </source>
</reference>
<name>A0A1G6SZJ8_9NOCA</name>
<gene>
    <name evidence="2" type="ORF">SAMN05444580_103335</name>
</gene>
<dbReference type="AlphaFoldDB" id="A0A1G6SZJ8"/>
<evidence type="ECO:0000313" key="3">
    <source>
        <dbReference type="Proteomes" id="UP000199417"/>
    </source>
</evidence>
<dbReference type="Proteomes" id="UP000199417">
    <property type="component" value="Unassembled WGS sequence"/>
</dbReference>
<organism evidence="2 3">
    <name type="scientific">Rhodococcus tukisamuensis</name>
    <dbReference type="NCBI Taxonomy" id="168276"/>
    <lineage>
        <taxon>Bacteria</taxon>
        <taxon>Bacillati</taxon>
        <taxon>Actinomycetota</taxon>
        <taxon>Actinomycetes</taxon>
        <taxon>Mycobacteriales</taxon>
        <taxon>Nocardiaceae</taxon>
        <taxon>Rhodococcus</taxon>
    </lineage>
</organism>
<proteinExistence type="predicted"/>
<sequence>MGVAPDGTERTLTKSESPSTAAPGDVFVFPLERIGRYGACQVVAVDESRDLATAAVLAWTGTEVPDVTTLAGVPRMVRDYMFWTPEEMLRNVPLRVPAAYLRIGSLPVTGETVSRAYFAWEFDRDVERQCRWDSIPSETRTAFSAALDGGEMAPTPGLTDSRSGEQYEARLAHARRFSDDAGYRIGDDFSLESLRAWPALYQVELHAWRDDLLPFLETSLLVKELSLTSHGQRELDFSRTNLDQLQIDITGLQRLVLPQSLDHLTLRGEGAVNSFDSLDAMIDELSAEEPASEQMLQVVAERDGRWITVNLTGAVPPVRGLERTHGLRISAIEELALGDVAEHFPEVSWLHLFGAPGLLDELEELQRLPRLTTLWIRDLFGYDPSDFPGPDELPSLTSLDLDSIPADVATGVRARYTKVPRVELTVRKPRKPEWLAENLENPLRHWDGRDGIPDAVSKKARTAFVTALRQVREAGGTDEPAYTESVTTAVTEFLDTIATLNRKHQFLYTLERDEVIDAVDALAESLSPEAGRALEPLIEEALDD</sequence>
<evidence type="ECO:0008006" key="4">
    <source>
        <dbReference type="Google" id="ProtNLM"/>
    </source>
</evidence>
<keyword evidence="3" id="KW-1185">Reference proteome</keyword>
<evidence type="ECO:0000313" key="2">
    <source>
        <dbReference type="EMBL" id="SDD22183.1"/>
    </source>
</evidence>